<evidence type="ECO:0000313" key="4">
    <source>
        <dbReference type="Proteomes" id="UP000827092"/>
    </source>
</evidence>
<comment type="caution">
    <text evidence="3">The sequence shown here is derived from an EMBL/GenBank/DDBJ whole genome shotgun (WGS) entry which is preliminary data.</text>
</comment>
<feature type="region of interest" description="Disordered" evidence="1">
    <location>
        <begin position="50"/>
        <end position="84"/>
    </location>
</feature>
<proteinExistence type="predicted"/>
<feature type="signal peptide" evidence="2">
    <location>
        <begin position="1"/>
        <end position="25"/>
    </location>
</feature>
<evidence type="ECO:0000256" key="1">
    <source>
        <dbReference type="SAM" id="MobiDB-lite"/>
    </source>
</evidence>
<keyword evidence="4" id="KW-1185">Reference proteome</keyword>
<protein>
    <submittedName>
        <fullName evidence="3">Uncharacterized protein</fullName>
    </submittedName>
</protein>
<evidence type="ECO:0000313" key="3">
    <source>
        <dbReference type="EMBL" id="KAG8192954.1"/>
    </source>
</evidence>
<organism evidence="3 4">
    <name type="scientific">Oedothorax gibbosus</name>
    <dbReference type="NCBI Taxonomy" id="931172"/>
    <lineage>
        <taxon>Eukaryota</taxon>
        <taxon>Metazoa</taxon>
        <taxon>Ecdysozoa</taxon>
        <taxon>Arthropoda</taxon>
        <taxon>Chelicerata</taxon>
        <taxon>Arachnida</taxon>
        <taxon>Araneae</taxon>
        <taxon>Araneomorphae</taxon>
        <taxon>Entelegynae</taxon>
        <taxon>Araneoidea</taxon>
        <taxon>Linyphiidae</taxon>
        <taxon>Erigoninae</taxon>
        <taxon>Oedothorax</taxon>
    </lineage>
</organism>
<dbReference type="EMBL" id="JAFNEN010000132">
    <property type="protein sequence ID" value="KAG8192954.1"/>
    <property type="molecule type" value="Genomic_DNA"/>
</dbReference>
<dbReference type="AlphaFoldDB" id="A0AAV6VAG1"/>
<gene>
    <name evidence="3" type="ORF">JTE90_028078</name>
</gene>
<name>A0AAV6VAG1_9ARAC</name>
<feature type="compositionally biased region" description="Polar residues" evidence="1">
    <location>
        <begin position="61"/>
        <end position="73"/>
    </location>
</feature>
<sequence length="124" mass="14140">MTSRIILLSWFGVLFCSSWINIIQTESANNQEKNQESSDEFHFLTPQTYTEPLAPKPLTAPFSQDVTPDNTSGDLYDQILPSREPTTPLTRNFLYEILKSNEVRDTHSTLATTINSPPPLYKIY</sequence>
<reference evidence="3 4" key="1">
    <citation type="journal article" date="2022" name="Nat. Ecol. Evol.">
        <title>A masculinizing supergene underlies an exaggerated male reproductive morph in a spider.</title>
        <authorList>
            <person name="Hendrickx F."/>
            <person name="De Corte Z."/>
            <person name="Sonet G."/>
            <person name="Van Belleghem S.M."/>
            <person name="Kostlbacher S."/>
            <person name="Vangestel C."/>
        </authorList>
    </citation>
    <scope>NUCLEOTIDE SEQUENCE [LARGE SCALE GENOMIC DNA]</scope>
    <source>
        <strain evidence="3">W744_W776</strain>
    </source>
</reference>
<evidence type="ECO:0000256" key="2">
    <source>
        <dbReference type="SAM" id="SignalP"/>
    </source>
</evidence>
<feature type="chain" id="PRO_5043462299" evidence="2">
    <location>
        <begin position="26"/>
        <end position="124"/>
    </location>
</feature>
<dbReference type="Proteomes" id="UP000827092">
    <property type="component" value="Unassembled WGS sequence"/>
</dbReference>
<keyword evidence="2" id="KW-0732">Signal</keyword>
<accession>A0AAV6VAG1</accession>